<dbReference type="EMBL" id="BPLR01021304">
    <property type="protein sequence ID" value="GIX88216.1"/>
    <property type="molecule type" value="Genomic_DNA"/>
</dbReference>
<protein>
    <submittedName>
        <fullName evidence="1">Uncharacterized protein</fullName>
    </submittedName>
</protein>
<evidence type="ECO:0000313" key="1">
    <source>
        <dbReference type="EMBL" id="GIX88216.1"/>
    </source>
</evidence>
<keyword evidence="2" id="KW-1185">Reference proteome</keyword>
<reference evidence="1 2" key="1">
    <citation type="submission" date="2021-06" db="EMBL/GenBank/DDBJ databases">
        <title>Caerostris extrusa draft genome.</title>
        <authorList>
            <person name="Kono N."/>
            <person name="Arakawa K."/>
        </authorList>
    </citation>
    <scope>NUCLEOTIDE SEQUENCE [LARGE SCALE GENOMIC DNA]</scope>
</reference>
<accession>A0AAV4NTW1</accession>
<gene>
    <name evidence="1" type="ORF">CEXT_203031</name>
</gene>
<dbReference type="Proteomes" id="UP001054945">
    <property type="component" value="Unassembled WGS sequence"/>
</dbReference>
<organism evidence="1 2">
    <name type="scientific">Caerostris extrusa</name>
    <name type="common">Bark spider</name>
    <name type="synonym">Caerostris bankana</name>
    <dbReference type="NCBI Taxonomy" id="172846"/>
    <lineage>
        <taxon>Eukaryota</taxon>
        <taxon>Metazoa</taxon>
        <taxon>Ecdysozoa</taxon>
        <taxon>Arthropoda</taxon>
        <taxon>Chelicerata</taxon>
        <taxon>Arachnida</taxon>
        <taxon>Araneae</taxon>
        <taxon>Araneomorphae</taxon>
        <taxon>Entelegynae</taxon>
        <taxon>Araneoidea</taxon>
        <taxon>Araneidae</taxon>
        <taxon>Caerostris</taxon>
    </lineage>
</organism>
<dbReference type="AlphaFoldDB" id="A0AAV4NTW1"/>
<proteinExistence type="predicted"/>
<comment type="caution">
    <text evidence="1">The sequence shown here is derived from an EMBL/GenBank/DDBJ whole genome shotgun (WGS) entry which is preliminary data.</text>
</comment>
<evidence type="ECO:0000313" key="2">
    <source>
        <dbReference type="Proteomes" id="UP001054945"/>
    </source>
</evidence>
<name>A0AAV4NTW1_CAEEX</name>
<sequence>MGTSVLGSLLNLKKLNEQIRCYSEGGRSSYCICILSSLAFCTKILQDKLLGLKSRAFPILSIGFANRIRFKILEVCCCKGQKTPTNRSTSRPFRKTE</sequence>